<dbReference type="Gene3D" id="3.10.100.10">
    <property type="entry name" value="Mannose-Binding Protein A, subunit A"/>
    <property type="match status" value="1"/>
</dbReference>
<dbReference type="Gene3D" id="1.20.5.400">
    <property type="match status" value="2"/>
</dbReference>
<dbReference type="Pfam" id="PF00059">
    <property type="entry name" value="Lectin_C"/>
    <property type="match status" value="1"/>
</dbReference>
<evidence type="ECO:0000256" key="2">
    <source>
        <dbReference type="ARBA" id="ARBA00023157"/>
    </source>
</evidence>
<dbReference type="PROSITE" id="PS00615">
    <property type="entry name" value="C_TYPE_LECTIN_1"/>
    <property type="match status" value="1"/>
</dbReference>
<dbReference type="GO" id="GO:0030246">
    <property type="term" value="F:carbohydrate binding"/>
    <property type="evidence" value="ECO:0007669"/>
    <property type="project" value="UniProtKB-KW"/>
</dbReference>
<dbReference type="CDD" id="cd03590">
    <property type="entry name" value="CLECT_DC-SIGN_like"/>
    <property type="match status" value="1"/>
</dbReference>
<accession>A0A668AQ50</accession>
<dbReference type="InterPro" id="IPR016187">
    <property type="entry name" value="CTDL_fold"/>
</dbReference>
<evidence type="ECO:0000313" key="6">
    <source>
        <dbReference type="Proteomes" id="UP000472263"/>
    </source>
</evidence>
<dbReference type="SUPFAM" id="SSF56436">
    <property type="entry name" value="C-type lectin-like"/>
    <property type="match status" value="1"/>
</dbReference>
<dbReference type="GeneTree" id="ENSGT01020000230338"/>
<reference evidence="5" key="2">
    <citation type="submission" date="2025-08" db="UniProtKB">
        <authorList>
            <consortium name="Ensembl"/>
        </authorList>
    </citation>
    <scope>IDENTIFICATION</scope>
</reference>
<feature type="coiled-coil region" evidence="3">
    <location>
        <begin position="3"/>
        <end position="79"/>
    </location>
</feature>
<organism evidence="5 6">
    <name type="scientific">Myripristis murdjan</name>
    <name type="common">pinecone soldierfish</name>
    <dbReference type="NCBI Taxonomy" id="586833"/>
    <lineage>
        <taxon>Eukaryota</taxon>
        <taxon>Metazoa</taxon>
        <taxon>Chordata</taxon>
        <taxon>Craniata</taxon>
        <taxon>Vertebrata</taxon>
        <taxon>Euteleostomi</taxon>
        <taxon>Actinopterygii</taxon>
        <taxon>Neopterygii</taxon>
        <taxon>Teleostei</taxon>
        <taxon>Neoteleostei</taxon>
        <taxon>Acanthomorphata</taxon>
        <taxon>Holocentriformes</taxon>
        <taxon>Holocentridae</taxon>
        <taxon>Myripristis</taxon>
    </lineage>
</organism>
<dbReference type="InterPro" id="IPR001304">
    <property type="entry name" value="C-type_lectin-like"/>
</dbReference>
<proteinExistence type="predicted"/>
<protein>
    <recommendedName>
        <fullName evidence="4">C-type lectin domain-containing protein</fullName>
    </recommendedName>
</protein>
<evidence type="ECO:0000256" key="3">
    <source>
        <dbReference type="SAM" id="Coils"/>
    </source>
</evidence>
<dbReference type="PANTHER" id="PTHR22803">
    <property type="entry name" value="MANNOSE, PHOSPHOLIPASE, LECTIN RECEPTOR RELATED"/>
    <property type="match status" value="1"/>
</dbReference>
<dbReference type="SUPFAM" id="SSF90257">
    <property type="entry name" value="Myosin rod fragments"/>
    <property type="match status" value="1"/>
</dbReference>
<reference evidence="5" key="1">
    <citation type="submission" date="2019-06" db="EMBL/GenBank/DDBJ databases">
        <authorList>
            <consortium name="Wellcome Sanger Institute Data Sharing"/>
        </authorList>
    </citation>
    <scope>NUCLEOTIDE SEQUENCE [LARGE SCALE GENOMIC DNA]</scope>
</reference>
<dbReference type="SMART" id="SM00034">
    <property type="entry name" value="CLECT"/>
    <property type="match status" value="1"/>
</dbReference>
<dbReference type="PROSITE" id="PS50041">
    <property type="entry name" value="C_TYPE_LECTIN_2"/>
    <property type="match status" value="1"/>
</dbReference>
<keyword evidence="6" id="KW-1185">Reference proteome</keyword>
<dbReference type="InterPro" id="IPR050111">
    <property type="entry name" value="C-type_lectin/snaclec_domain"/>
</dbReference>
<keyword evidence="2" id="KW-1015">Disulfide bond</keyword>
<keyword evidence="3" id="KW-0175">Coiled coil</keyword>
<reference evidence="5" key="3">
    <citation type="submission" date="2025-09" db="UniProtKB">
        <authorList>
            <consortium name="Ensembl"/>
        </authorList>
    </citation>
    <scope>IDENTIFICATION</scope>
</reference>
<dbReference type="AlphaFoldDB" id="A0A668AQ50"/>
<dbReference type="Ensembl" id="ENSMMDT00005048129.1">
    <property type="protein sequence ID" value="ENSMMDP00005047191.1"/>
    <property type="gene ID" value="ENSMMDG00005021532.1"/>
</dbReference>
<keyword evidence="1" id="KW-0430">Lectin</keyword>
<name>A0A668AQ50_9TELE</name>
<evidence type="ECO:0000313" key="5">
    <source>
        <dbReference type="Ensembl" id="ENSMMDP00005047191.1"/>
    </source>
</evidence>
<dbReference type="InterPro" id="IPR018378">
    <property type="entry name" value="C-type_lectin_CS"/>
</dbReference>
<dbReference type="InterPro" id="IPR016186">
    <property type="entry name" value="C-type_lectin-like/link_sf"/>
</dbReference>
<evidence type="ECO:0000256" key="1">
    <source>
        <dbReference type="ARBA" id="ARBA00022734"/>
    </source>
</evidence>
<evidence type="ECO:0000259" key="4">
    <source>
        <dbReference type="PROSITE" id="PS50041"/>
    </source>
</evidence>
<dbReference type="InterPro" id="IPR033989">
    <property type="entry name" value="CD209-like_CTLD"/>
</dbReference>
<feature type="domain" description="C-type lectin" evidence="4">
    <location>
        <begin position="90"/>
        <end position="198"/>
    </location>
</feature>
<dbReference type="Proteomes" id="UP000472263">
    <property type="component" value="Chromosome 1"/>
</dbReference>
<sequence length="208" mass="23970">MAAVQLQEDNTNLTKEKKKLQTSFSNLTEERNQLQTSYNNLTEERNQLQTSYNNLTEERNQLQTSYNNLTEERNQLQTKLTTCSNGWTKFSSSCYFISSESKNWDESRQDCLRRGADLVIINSREEQVRHGDTLWIGLSDRVREGEWRWVDGSGLNYRSWAKGEPNDAGGREDCGELVKGLDAWNDLPCSDGRPWICEKKTPVHPVGI</sequence>